<sequence>MATEAASVFEVLDNDVLFYLLTRCLDARWHAFAARVCRRWRALVGAAGTGSAEAFLQRSATDLAVPWGAADAAIECIGDDDAILRERNMERRRALVGWAARVRVAVRRRGPTVVHRGHLLCALGDGHTGLAAWIRGQRANAAPCPCATGRTQRPTRPFPTIDDDYSFCSRCASDDRLLDGLVWRRLAATPERIRDDIRSWPVHDPRASEPTAEHQREAFQHCIVPVVHAADAELVHWLLARGVLCADRALWVAIAAGARLDIAAWLSCQLAPDGDSRCVLDDHMARDVAAVAARHGALNILQWMSATADVARAVCAPNVYRAALRGGHIGVLNWLASHWDAVLRAWDIEMPPEEDGDVDPIPCPSPWEAVEAPTPCSLQWLAARGVPIPRSLLCADRDLMVTAVREGFGGGRVPGSAETMTHAVDVCGCAPPDTQALSCTITLAGRLDLIDESQRRGWVDKRTRQAIWLMAAMHGHDAIVASMLRSAAHRDEPSPIGAVKCRITLSGGRLVCLRSAGYPWEPEHMLVRHRGKCLTDAASILWALDAGCPPATVFAGSREAMMAVCAYALSESSGCSPGAGDAVVALCDSTESERAVLAARLRVSMLVRSKARPPRRTLTTSECRDLAALCQGSLHVDRIGGLLNAFALPHGA</sequence>
<name>A0A811BP26_9VIRU</name>
<reference evidence="1" key="1">
    <citation type="submission" date="2021-04" db="EMBL/GenBank/DDBJ databases">
        <title>Draft Genome Sequence of Pandoravirus japonicus, Isolated from the Sabaishi River of Niigata, Japan.</title>
        <authorList>
            <person name="Hosokawa N."/>
            <person name="Takahashi H."/>
            <person name="Aoki K."/>
            <person name="Takemura M."/>
        </authorList>
    </citation>
    <scope>NUCLEOTIDE SEQUENCE</scope>
</reference>
<dbReference type="Proteomes" id="UP001253637">
    <property type="component" value="Segment"/>
</dbReference>
<evidence type="ECO:0000313" key="1">
    <source>
        <dbReference type="EMBL" id="BCU03939.1"/>
    </source>
</evidence>
<proteinExistence type="predicted"/>
<evidence type="ECO:0000313" key="2">
    <source>
        <dbReference type="Proteomes" id="UP001253637"/>
    </source>
</evidence>
<organism evidence="1 2">
    <name type="scientific">Pandoravirus japonicus</name>
    <dbReference type="NCBI Taxonomy" id="2823154"/>
    <lineage>
        <taxon>Viruses</taxon>
        <taxon>Pandoravirus</taxon>
    </lineage>
</organism>
<accession>A0A811BP26</accession>
<protein>
    <submittedName>
        <fullName evidence="1">Uncharacterized protein</fullName>
    </submittedName>
</protein>
<dbReference type="EMBL" id="LC625835">
    <property type="protein sequence ID" value="BCU03939.1"/>
    <property type="molecule type" value="Genomic_DNA"/>
</dbReference>